<evidence type="ECO:0000256" key="1">
    <source>
        <dbReference type="ARBA" id="ARBA00023172"/>
    </source>
</evidence>
<reference evidence="3 4" key="1">
    <citation type="journal article" date="2015" name="Stand. Genomic Sci.">
        <title>Genomic Encyclopedia of Bacterial and Archaeal Type Strains, Phase III: the genomes of soil and plant-associated and newly described type strains.</title>
        <authorList>
            <person name="Whitman W.B."/>
            <person name="Woyke T."/>
            <person name="Klenk H.P."/>
            <person name="Zhou Y."/>
            <person name="Lilburn T.G."/>
            <person name="Beck B.J."/>
            <person name="De Vos P."/>
            <person name="Vandamme P."/>
            <person name="Eisen J.A."/>
            <person name="Garrity G."/>
            <person name="Hugenholtz P."/>
            <person name="Kyrpides N.C."/>
        </authorList>
    </citation>
    <scope>NUCLEOTIDE SEQUENCE [LARGE SCALE GENOMIC DNA]</scope>
    <source>
        <strain evidence="3 4">CGMCC 1.10947</strain>
    </source>
</reference>
<feature type="domain" description="Tyr recombinase" evidence="2">
    <location>
        <begin position="1"/>
        <end position="78"/>
    </location>
</feature>
<keyword evidence="4" id="KW-1185">Reference proteome</keyword>
<dbReference type="PROSITE" id="PS51898">
    <property type="entry name" value="TYR_RECOMBINASE"/>
    <property type="match status" value="1"/>
</dbReference>
<dbReference type="GO" id="GO:0006310">
    <property type="term" value="P:DNA recombination"/>
    <property type="evidence" value="ECO:0007669"/>
    <property type="project" value="UniProtKB-KW"/>
</dbReference>
<dbReference type="Proteomes" id="UP000317176">
    <property type="component" value="Unassembled WGS sequence"/>
</dbReference>
<dbReference type="Pfam" id="PF00589">
    <property type="entry name" value="Phage_integrase"/>
    <property type="match status" value="1"/>
</dbReference>
<dbReference type="SUPFAM" id="SSF56349">
    <property type="entry name" value="DNA breaking-rejoining enzymes"/>
    <property type="match status" value="1"/>
</dbReference>
<dbReference type="InterPro" id="IPR002104">
    <property type="entry name" value="Integrase_catalytic"/>
</dbReference>
<protein>
    <submittedName>
        <fullName evidence="3">Phage integrase family protein</fullName>
    </submittedName>
</protein>
<evidence type="ECO:0000313" key="4">
    <source>
        <dbReference type="Proteomes" id="UP000317176"/>
    </source>
</evidence>
<comment type="caution">
    <text evidence="3">The sequence shown here is derived from an EMBL/GenBank/DDBJ whole genome shotgun (WGS) entry which is preliminary data.</text>
</comment>
<dbReference type="Gene3D" id="1.10.443.10">
    <property type="entry name" value="Intergrase catalytic core"/>
    <property type="match status" value="1"/>
</dbReference>
<gene>
    <name evidence="3" type="ORF">IQ17_03314</name>
</gene>
<organism evidence="3 4">
    <name type="scientific">Bradyrhizobium daqingense</name>
    <dbReference type="NCBI Taxonomy" id="993502"/>
    <lineage>
        <taxon>Bacteria</taxon>
        <taxon>Pseudomonadati</taxon>
        <taxon>Pseudomonadota</taxon>
        <taxon>Alphaproteobacteria</taxon>
        <taxon>Hyphomicrobiales</taxon>
        <taxon>Nitrobacteraceae</taxon>
        <taxon>Bradyrhizobium</taxon>
    </lineage>
</organism>
<evidence type="ECO:0000313" key="3">
    <source>
        <dbReference type="EMBL" id="TWI05149.1"/>
    </source>
</evidence>
<name>A0A562LBT7_9BRAD</name>
<accession>A0A562LBT7</accession>
<dbReference type="InterPro" id="IPR013762">
    <property type="entry name" value="Integrase-like_cat_sf"/>
</dbReference>
<dbReference type="GO" id="GO:0015074">
    <property type="term" value="P:DNA integration"/>
    <property type="evidence" value="ECO:0007669"/>
    <property type="project" value="InterPro"/>
</dbReference>
<proteinExistence type="predicted"/>
<keyword evidence="1" id="KW-0233">DNA recombination</keyword>
<dbReference type="EMBL" id="VLKL01000008">
    <property type="protein sequence ID" value="TWI05149.1"/>
    <property type="molecule type" value="Genomic_DNA"/>
</dbReference>
<dbReference type="InterPro" id="IPR011010">
    <property type="entry name" value="DNA_brk_join_enz"/>
</dbReference>
<dbReference type="AlphaFoldDB" id="A0A562LBT7"/>
<dbReference type="GO" id="GO:0003677">
    <property type="term" value="F:DNA binding"/>
    <property type="evidence" value="ECO:0007669"/>
    <property type="project" value="InterPro"/>
</dbReference>
<sequence>MLDEAGKPVLDDTGAPKMVVAGKYGMHSLRHACASLWIENGHNPKQIQRLMGHSSIKVTFDVYGHLFADAEADQRAAEALQARLLGGI</sequence>
<evidence type="ECO:0000259" key="2">
    <source>
        <dbReference type="PROSITE" id="PS51898"/>
    </source>
</evidence>